<feature type="domain" description="DUF6879" evidence="1">
    <location>
        <begin position="21"/>
        <end position="190"/>
    </location>
</feature>
<gene>
    <name evidence="2" type="ORF">Q8A49_00780</name>
</gene>
<evidence type="ECO:0000313" key="2">
    <source>
        <dbReference type="EMBL" id="MEE2049028.1"/>
    </source>
</evidence>
<name>A0ABU7KIA2_9ACTN</name>
<dbReference type="InterPro" id="IPR049244">
    <property type="entry name" value="DUF6879"/>
</dbReference>
<reference evidence="2 3" key="1">
    <citation type="submission" date="2023-07" db="EMBL/GenBank/DDBJ databases">
        <authorList>
            <person name="Girao M."/>
            <person name="Carvalho M.F."/>
        </authorList>
    </citation>
    <scope>NUCLEOTIDE SEQUENCE [LARGE SCALE GENOMIC DNA]</scope>
    <source>
        <strain evidence="2 3">66/93</strain>
    </source>
</reference>
<sequence>MLDTIADRPGDRLTLDEYSEDFDVRFGSLRDTDVWKLERQQEFDQPEERSWVAFADGRRAEALRMLEAERPLLRSEFDRLAGLGCRIRRVRVVEKPIPLYLLWELHSLRIRAQCGEDIRVVSAEPLTALERERPVPEIVTLGDAVTYRIRYDSRGILDGAVRYTDADVTAQCRSEIAALHENAEVLEDFFVREVGGTEAGRA</sequence>
<dbReference type="Pfam" id="PF21806">
    <property type="entry name" value="DUF6879"/>
    <property type="match status" value="1"/>
</dbReference>
<dbReference type="RefSeq" id="WP_330156335.1">
    <property type="nucleotide sequence ID" value="NZ_BAAAJA010000006.1"/>
</dbReference>
<dbReference type="Proteomes" id="UP001348641">
    <property type="component" value="Unassembled WGS sequence"/>
</dbReference>
<evidence type="ECO:0000259" key="1">
    <source>
        <dbReference type="Pfam" id="PF21806"/>
    </source>
</evidence>
<dbReference type="EMBL" id="JAUUCC010000001">
    <property type="protein sequence ID" value="MEE2049028.1"/>
    <property type="molecule type" value="Genomic_DNA"/>
</dbReference>
<protein>
    <recommendedName>
        <fullName evidence="1">DUF6879 domain-containing protein</fullName>
    </recommendedName>
</protein>
<proteinExistence type="predicted"/>
<evidence type="ECO:0000313" key="3">
    <source>
        <dbReference type="Proteomes" id="UP001348641"/>
    </source>
</evidence>
<organism evidence="2 3">
    <name type="scientific">Nocardiopsis tropica</name>
    <dbReference type="NCBI Taxonomy" id="109330"/>
    <lineage>
        <taxon>Bacteria</taxon>
        <taxon>Bacillati</taxon>
        <taxon>Actinomycetota</taxon>
        <taxon>Actinomycetes</taxon>
        <taxon>Streptosporangiales</taxon>
        <taxon>Nocardiopsidaceae</taxon>
        <taxon>Nocardiopsis</taxon>
    </lineage>
</organism>
<comment type="caution">
    <text evidence="2">The sequence shown here is derived from an EMBL/GenBank/DDBJ whole genome shotgun (WGS) entry which is preliminary data.</text>
</comment>
<accession>A0ABU7KIA2</accession>